<proteinExistence type="predicted"/>
<organism evidence="2 3">
    <name type="scientific">Flavobacterium fontis</name>
    <dbReference type="NCBI Taxonomy" id="1124188"/>
    <lineage>
        <taxon>Bacteria</taxon>
        <taxon>Pseudomonadati</taxon>
        <taxon>Bacteroidota</taxon>
        <taxon>Flavobacteriia</taxon>
        <taxon>Flavobacteriales</taxon>
        <taxon>Flavobacteriaceae</taxon>
        <taxon>Flavobacterium</taxon>
    </lineage>
</organism>
<evidence type="ECO:0000313" key="3">
    <source>
        <dbReference type="Proteomes" id="UP000184147"/>
    </source>
</evidence>
<dbReference type="Proteomes" id="UP000184147">
    <property type="component" value="Unassembled WGS sequence"/>
</dbReference>
<keyword evidence="1" id="KW-0472">Membrane</keyword>
<gene>
    <name evidence="2" type="ORF">SAMN05444377_11730</name>
</gene>
<keyword evidence="3" id="KW-1185">Reference proteome</keyword>
<protein>
    <submittedName>
        <fullName evidence="2">Uncharacterized protein</fullName>
    </submittedName>
</protein>
<dbReference type="STRING" id="1124188.SAMN05444377_11730"/>
<keyword evidence="1" id="KW-0812">Transmembrane</keyword>
<dbReference type="AlphaFoldDB" id="A0A1M5E226"/>
<feature type="transmembrane region" description="Helical" evidence="1">
    <location>
        <begin position="79"/>
        <end position="96"/>
    </location>
</feature>
<keyword evidence="1" id="KW-1133">Transmembrane helix</keyword>
<name>A0A1M5E226_9FLAO</name>
<accession>A0A1M5E226</accession>
<dbReference type="EMBL" id="FQVQ01000017">
    <property type="protein sequence ID" value="SHF73121.1"/>
    <property type="molecule type" value="Genomic_DNA"/>
</dbReference>
<evidence type="ECO:0000256" key="1">
    <source>
        <dbReference type="SAM" id="Phobius"/>
    </source>
</evidence>
<sequence>MIPTFPYFMLNYYAKLIEFSIKLKLSRPDLFEKYVVDYGIYFKGEIVDIGLIKRNDDFENLDHMELHEIYILCRQSMKWGIISFITFPIFGIVTILV</sequence>
<reference evidence="2 3" key="1">
    <citation type="submission" date="2016-11" db="EMBL/GenBank/DDBJ databases">
        <authorList>
            <person name="Jaros S."/>
            <person name="Januszkiewicz K."/>
            <person name="Wedrychowicz H."/>
        </authorList>
    </citation>
    <scope>NUCLEOTIDE SEQUENCE [LARGE SCALE GENOMIC DNA]</scope>
    <source>
        <strain evidence="2 3">DSM 25660</strain>
    </source>
</reference>
<evidence type="ECO:0000313" key="2">
    <source>
        <dbReference type="EMBL" id="SHF73121.1"/>
    </source>
</evidence>